<name>A0A0G4G2J0_9ALVE</name>
<dbReference type="AlphaFoldDB" id="A0A0G4G2J0"/>
<dbReference type="EMBL" id="CDMZ01000831">
    <property type="protein sequence ID" value="CEM22323.1"/>
    <property type="molecule type" value="Genomic_DNA"/>
</dbReference>
<dbReference type="SUPFAM" id="SSF55781">
    <property type="entry name" value="GAF domain-like"/>
    <property type="match status" value="1"/>
</dbReference>
<feature type="compositionally biased region" description="Basic and acidic residues" evidence="2">
    <location>
        <begin position="381"/>
        <end position="391"/>
    </location>
</feature>
<gene>
    <name evidence="3" type="ORF">Cvel_19928</name>
</gene>
<accession>A0A0G4G2J0</accession>
<dbReference type="VEuPathDB" id="CryptoDB:Cvel_19928"/>
<sequence length="391" mass="43211">MGLRRPKDVILLKRLINELAEGLELVSKTEFHLTKTRRSLSEKTKESNALALQLEQLSNENAAYKEENSNLQILSREKAFAMQQKTSLEQRARKARQELRKLREAVKKGAVQAGGGGAGVQVDFLKFLLCNGSDNVRVFLDGLSPKEESACIKVTSVDEAMQQIIADVCNVLQCDRASFWIVDNAKREMWTRKATGAEMSQGAFTEEDEFLMANFGSNAATVIEKCTKNESFQWFISRKDMLIDDFAEYGSTYDHQNAFHKQIVMQLVKLMASCLERTVYQSKDWATFLELSDEGDAGAHPQAAAAGPAAAQESRPATATDVEKTDEWTDAEAEGGEGRDGRGQDLDPQGETGGGETHTNQEDTLTEGENVIHAGSVVLQSDERMQSTDAL</sequence>
<organism evidence="3">
    <name type="scientific">Chromera velia CCMP2878</name>
    <dbReference type="NCBI Taxonomy" id="1169474"/>
    <lineage>
        <taxon>Eukaryota</taxon>
        <taxon>Sar</taxon>
        <taxon>Alveolata</taxon>
        <taxon>Colpodellida</taxon>
        <taxon>Chromeraceae</taxon>
        <taxon>Chromera</taxon>
    </lineage>
</organism>
<reference evidence="3" key="1">
    <citation type="submission" date="2014-11" db="EMBL/GenBank/DDBJ databases">
        <authorList>
            <person name="Otto D Thomas"/>
            <person name="Naeem Raeece"/>
        </authorList>
    </citation>
    <scope>NUCLEOTIDE SEQUENCE</scope>
</reference>
<dbReference type="Gene3D" id="3.30.450.40">
    <property type="match status" value="1"/>
</dbReference>
<feature type="compositionally biased region" description="Basic and acidic residues" evidence="2">
    <location>
        <begin position="336"/>
        <end position="345"/>
    </location>
</feature>
<proteinExistence type="predicted"/>
<evidence type="ECO:0000256" key="1">
    <source>
        <dbReference type="SAM" id="Coils"/>
    </source>
</evidence>
<keyword evidence="1" id="KW-0175">Coiled coil</keyword>
<feature type="compositionally biased region" description="Low complexity" evidence="2">
    <location>
        <begin position="298"/>
        <end position="312"/>
    </location>
</feature>
<dbReference type="InterPro" id="IPR029016">
    <property type="entry name" value="GAF-like_dom_sf"/>
</dbReference>
<evidence type="ECO:0000313" key="3">
    <source>
        <dbReference type="EMBL" id="CEM22323.1"/>
    </source>
</evidence>
<evidence type="ECO:0000256" key="2">
    <source>
        <dbReference type="SAM" id="MobiDB-lite"/>
    </source>
</evidence>
<feature type="region of interest" description="Disordered" evidence="2">
    <location>
        <begin position="297"/>
        <end position="391"/>
    </location>
</feature>
<protein>
    <submittedName>
        <fullName evidence="3">Uncharacterized protein</fullName>
    </submittedName>
</protein>
<feature type="coiled-coil region" evidence="1">
    <location>
        <begin position="40"/>
        <end position="112"/>
    </location>
</feature>